<protein>
    <submittedName>
        <fullName evidence="1">Uncharacterized protein</fullName>
    </submittedName>
</protein>
<comment type="caution">
    <text evidence="1">The sequence shown here is derived from an EMBL/GenBank/DDBJ whole genome shotgun (WGS) entry which is preliminary data.</text>
</comment>
<gene>
    <name evidence="1" type="ORF">Glove_109g426</name>
</gene>
<dbReference type="Proteomes" id="UP000266861">
    <property type="component" value="Unassembled WGS sequence"/>
</dbReference>
<evidence type="ECO:0000313" key="2">
    <source>
        <dbReference type="Proteomes" id="UP000266861"/>
    </source>
</evidence>
<evidence type="ECO:0000313" key="1">
    <source>
        <dbReference type="EMBL" id="RHZ82322.1"/>
    </source>
</evidence>
<dbReference type="AlphaFoldDB" id="A0A397J5P9"/>
<organism evidence="1 2">
    <name type="scientific">Diversispora epigaea</name>
    <dbReference type="NCBI Taxonomy" id="1348612"/>
    <lineage>
        <taxon>Eukaryota</taxon>
        <taxon>Fungi</taxon>
        <taxon>Fungi incertae sedis</taxon>
        <taxon>Mucoromycota</taxon>
        <taxon>Glomeromycotina</taxon>
        <taxon>Glomeromycetes</taxon>
        <taxon>Diversisporales</taxon>
        <taxon>Diversisporaceae</taxon>
        <taxon>Diversispora</taxon>
    </lineage>
</organism>
<proteinExistence type="predicted"/>
<dbReference type="OrthoDB" id="1046782at2759"/>
<dbReference type="EMBL" id="PQFF01000102">
    <property type="protein sequence ID" value="RHZ82322.1"/>
    <property type="molecule type" value="Genomic_DNA"/>
</dbReference>
<keyword evidence="2" id="KW-1185">Reference proteome</keyword>
<reference evidence="1 2" key="1">
    <citation type="submission" date="2018-08" db="EMBL/GenBank/DDBJ databases">
        <title>Genome and evolution of the arbuscular mycorrhizal fungus Diversispora epigaea (formerly Glomus versiforme) and its bacterial endosymbionts.</title>
        <authorList>
            <person name="Sun X."/>
            <person name="Fei Z."/>
            <person name="Harrison M."/>
        </authorList>
    </citation>
    <scope>NUCLEOTIDE SEQUENCE [LARGE SCALE GENOMIC DNA]</scope>
    <source>
        <strain evidence="1 2">IT104</strain>
    </source>
</reference>
<name>A0A397J5P9_9GLOM</name>
<accession>A0A397J5P9</accession>
<sequence>MLNDENINEKQINQQENRKKNIKEIAKGGCVEGYIRDWIIEYQRWKIKGQFEVIDGNSHVNYRHHLEFMESRNSQYIMVLQHFKANKFSTIHKLDIVHLDFHHGNIITLEHWECWNTGQQRNIENTRQLEYWTALAGTYNTGTLNNTGMLEFGQHWITLEY</sequence>